<feature type="transmembrane region" description="Helical" evidence="5">
    <location>
        <begin position="290"/>
        <end position="312"/>
    </location>
</feature>
<feature type="transmembrane region" description="Helical" evidence="5">
    <location>
        <begin position="266"/>
        <end position="284"/>
    </location>
</feature>
<evidence type="ECO:0000313" key="6">
    <source>
        <dbReference type="EMBL" id="SFF93981.1"/>
    </source>
</evidence>
<keyword evidence="2 5" id="KW-0812">Transmembrane</keyword>
<reference evidence="7" key="1">
    <citation type="submission" date="2016-10" db="EMBL/GenBank/DDBJ databases">
        <authorList>
            <person name="Varghese N."/>
            <person name="Submissions S."/>
        </authorList>
    </citation>
    <scope>NUCLEOTIDE SEQUENCE [LARGE SCALE GENOMIC DNA]</scope>
    <source>
        <strain evidence="7">CGMCC 1.10971</strain>
    </source>
</reference>
<feature type="transmembrane region" description="Helical" evidence="5">
    <location>
        <begin position="206"/>
        <end position="226"/>
    </location>
</feature>
<dbReference type="InterPro" id="IPR052951">
    <property type="entry name" value="Tellurite_res_ion_channel"/>
</dbReference>
<feature type="transmembrane region" description="Helical" evidence="5">
    <location>
        <begin position="48"/>
        <end position="70"/>
    </location>
</feature>
<dbReference type="Proteomes" id="UP000198623">
    <property type="component" value="Unassembled WGS sequence"/>
</dbReference>
<dbReference type="GO" id="GO:0005886">
    <property type="term" value="C:plasma membrane"/>
    <property type="evidence" value="ECO:0007669"/>
    <property type="project" value="TreeGrafter"/>
</dbReference>
<evidence type="ECO:0000256" key="2">
    <source>
        <dbReference type="ARBA" id="ARBA00022692"/>
    </source>
</evidence>
<feature type="transmembrane region" description="Helical" evidence="5">
    <location>
        <begin position="238"/>
        <end position="254"/>
    </location>
</feature>
<dbReference type="PANTHER" id="PTHR37955:SF1">
    <property type="entry name" value="DEP DOMAIN-CONTAINING PROTEIN"/>
    <property type="match status" value="1"/>
</dbReference>
<organism evidence="6 7">
    <name type="scientific">Neptunomonas qingdaonensis</name>
    <dbReference type="NCBI Taxonomy" id="1045558"/>
    <lineage>
        <taxon>Bacteria</taxon>
        <taxon>Pseudomonadati</taxon>
        <taxon>Pseudomonadota</taxon>
        <taxon>Gammaproteobacteria</taxon>
        <taxon>Oceanospirillales</taxon>
        <taxon>Oceanospirillaceae</taxon>
        <taxon>Neptunomonas</taxon>
    </lineage>
</organism>
<gene>
    <name evidence="6" type="ORF">SAMN05216175_10242</name>
</gene>
<sequence length="327" mass="36869">MSDISTPNKTADSRLQHFSVAFFAMVMGTLGLTLAWQKSAHMLALPSIVSHVLLIASAIIFAIIVIVYLLKTVRHAPAVMAEFNHPIKMSFFPAFSIGIILMSIATLEVSTELSRFLWVLGSTLQLVFTLNVLTRWIHHQGFQIAHITPAWFIPVVGNILVPVSGVEHGFYEVSWFFFSIGIIYWVILKTLIFNRIIFHEPLPEKLLPTLFILIAPPAVGFIAYMKLNHDVLDSFGRILYYTAAFLVILLMTQFSRFFRIRFFISWWAYSFPLAAFTIATQIMLERTGAPGFATISYLMLGIVSLVVALLLYQTAKAIFNGNLFIPD</sequence>
<dbReference type="STRING" id="1045558.SAMN05216175_10242"/>
<feature type="transmembrane region" description="Helical" evidence="5">
    <location>
        <begin position="91"/>
        <end position="110"/>
    </location>
</feature>
<dbReference type="InterPro" id="IPR004695">
    <property type="entry name" value="SLAC1/Mae1/Ssu1/TehA"/>
</dbReference>
<name>A0A1I2MXX7_9GAMM</name>
<feature type="transmembrane region" description="Helical" evidence="5">
    <location>
        <begin position="18"/>
        <end position="36"/>
    </location>
</feature>
<feature type="transmembrane region" description="Helical" evidence="5">
    <location>
        <begin position="175"/>
        <end position="194"/>
    </location>
</feature>
<accession>A0A1I2MXX7</accession>
<dbReference type="PANTHER" id="PTHR37955">
    <property type="entry name" value="TELLURITE RESISTANCE PROTEIN TEHA"/>
    <property type="match status" value="1"/>
</dbReference>
<dbReference type="OrthoDB" id="309023at2"/>
<evidence type="ECO:0000256" key="4">
    <source>
        <dbReference type="ARBA" id="ARBA00023136"/>
    </source>
</evidence>
<evidence type="ECO:0000313" key="7">
    <source>
        <dbReference type="Proteomes" id="UP000198623"/>
    </source>
</evidence>
<dbReference type="RefSeq" id="WP_090724336.1">
    <property type="nucleotide sequence ID" value="NZ_FOOU01000002.1"/>
</dbReference>
<dbReference type="AlphaFoldDB" id="A0A1I2MXX7"/>
<dbReference type="InterPro" id="IPR038665">
    <property type="entry name" value="Voltage-dep_anion_channel_sf"/>
</dbReference>
<dbReference type="Gene3D" id="1.50.10.150">
    <property type="entry name" value="Voltage-dependent anion channel"/>
    <property type="match status" value="1"/>
</dbReference>
<proteinExistence type="predicted"/>
<dbReference type="EMBL" id="FOOU01000002">
    <property type="protein sequence ID" value="SFF93981.1"/>
    <property type="molecule type" value="Genomic_DNA"/>
</dbReference>
<dbReference type="GO" id="GO:0046583">
    <property type="term" value="F:monoatomic cation efflux transmembrane transporter activity"/>
    <property type="evidence" value="ECO:0007669"/>
    <property type="project" value="TreeGrafter"/>
</dbReference>
<feature type="transmembrane region" description="Helical" evidence="5">
    <location>
        <begin position="144"/>
        <end position="163"/>
    </location>
</feature>
<dbReference type="Pfam" id="PF03595">
    <property type="entry name" value="SLAC1"/>
    <property type="match status" value="1"/>
</dbReference>
<evidence type="ECO:0000256" key="1">
    <source>
        <dbReference type="ARBA" id="ARBA00004141"/>
    </source>
</evidence>
<keyword evidence="4 5" id="KW-0472">Membrane</keyword>
<feature type="transmembrane region" description="Helical" evidence="5">
    <location>
        <begin position="116"/>
        <end position="137"/>
    </location>
</feature>
<evidence type="ECO:0000256" key="5">
    <source>
        <dbReference type="SAM" id="Phobius"/>
    </source>
</evidence>
<protein>
    <submittedName>
        <fullName evidence="6">Tellurite resistance protein</fullName>
    </submittedName>
</protein>
<keyword evidence="7" id="KW-1185">Reference proteome</keyword>
<evidence type="ECO:0000256" key="3">
    <source>
        <dbReference type="ARBA" id="ARBA00022989"/>
    </source>
</evidence>
<comment type="subcellular location">
    <subcellularLocation>
        <location evidence="1">Membrane</location>
        <topology evidence="1">Multi-pass membrane protein</topology>
    </subcellularLocation>
</comment>
<dbReference type="CDD" id="cd09323">
    <property type="entry name" value="TDT_SLAC1_like"/>
    <property type="match status" value="1"/>
</dbReference>
<keyword evidence="3 5" id="KW-1133">Transmembrane helix</keyword>